<proteinExistence type="predicted"/>
<reference evidence="1 2" key="1">
    <citation type="submission" date="2011-08" db="EMBL/GenBank/DDBJ databases">
        <title>The Genome Sequence of Clostridium orbiscindens 1_3_50AFAA.</title>
        <authorList>
            <consortium name="The Broad Institute Genome Sequencing Platform"/>
            <person name="Earl A."/>
            <person name="Ward D."/>
            <person name="Feldgarden M."/>
            <person name="Gevers D."/>
            <person name="Daigneault M."/>
            <person name="Strauss J."/>
            <person name="Allen-Vercoe E."/>
            <person name="Young S.K."/>
            <person name="Zeng Q."/>
            <person name="Gargeya S."/>
            <person name="Fitzgerald M."/>
            <person name="Haas B."/>
            <person name="Abouelleil A."/>
            <person name="Alvarado L."/>
            <person name="Arachchi H.M."/>
            <person name="Berlin A."/>
            <person name="Brown A."/>
            <person name="Chapman S.B."/>
            <person name="Chen Z."/>
            <person name="Dunbar C."/>
            <person name="Freedman E."/>
            <person name="Gearin G."/>
            <person name="Gellesch M."/>
            <person name="Goldberg J."/>
            <person name="Griggs A."/>
            <person name="Gujja S."/>
            <person name="Heiman D."/>
            <person name="Howarth C."/>
            <person name="Larson L."/>
            <person name="Lui A."/>
            <person name="MacDonald P.J.P."/>
            <person name="Montmayeur A."/>
            <person name="Murphy C."/>
            <person name="Neiman D."/>
            <person name="Pearson M."/>
            <person name="Priest M."/>
            <person name="Roberts A."/>
            <person name="Saif S."/>
            <person name="Shea T."/>
            <person name="Shenoy N."/>
            <person name="Sisk P."/>
            <person name="Stolte C."/>
            <person name="Sykes S."/>
            <person name="Wortman J."/>
            <person name="Nusbaum C."/>
            <person name="Birren B."/>
        </authorList>
    </citation>
    <scope>NUCLEOTIDE SEQUENCE [LARGE SCALE GENOMIC DNA]</scope>
    <source>
        <strain evidence="1 2">1_3_50AFAA</strain>
    </source>
</reference>
<name>A0A096CHY0_FLAPL</name>
<dbReference type="PATRIC" id="fig|742738.3.peg.2895"/>
<gene>
    <name evidence="1" type="ORF">HMPREF9460_02816</name>
</gene>
<evidence type="ECO:0000313" key="2">
    <source>
        <dbReference type="Proteomes" id="UP000029585"/>
    </source>
</evidence>
<accession>A0A096CHY0</accession>
<comment type="caution">
    <text evidence="1">The sequence shown here is derived from an EMBL/GenBank/DDBJ whole genome shotgun (WGS) entry which is preliminary data.</text>
</comment>
<dbReference type="eggNOG" id="ENOG502Z9HM">
    <property type="taxonomic scope" value="Bacteria"/>
</dbReference>
<dbReference type="AlphaFoldDB" id="A0A096CHY0"/>
<sequence length="142" mass="16237">MEFIVTGHPAVVDRVVDQYRRAYQALGLFSPSQCRPDSFERLDYEGKVLVLSPDVLKESYWNERAMLWYAHDGFGCSPHAIGRSIRCTCLGDGEMTRWNRADFIGVLKDEFLPDWAAEKLAELKDIDQTQSEHSAMDGMTMK</sequence>
<dbReference type="HOGENOM" id="CLU_1812427_0_0_9"/>
<dbReference type="EMBL" id="ADLO01000088">
    <property type="protein sequence ID" value="KGF54427.1"/>
    <property type="molecule type" value="Genomic_DNA"/>
</dbReference>
<dbReference type="Proteomes" id="UP000029585">
    <property type="component" value="Unassembled WGS sequence"/>
</dbReference>
<evidence type="ECO:0000313" key="1">
    <source>
        <dbReference type="EMBL" id="KGF54427.1"/>
    </source>
</evidence>
<protein>
    <submittedName>
        <fullName evidence="1">Uncharacterized protein</fullName>
    </submittedName>
</protein>
<keyword evidence="2" id="KW-1185">Reference proteome</keyword>
<organism evidence="1 2">
    <name type="scientific">Flavonifractor plautii 1_3_50AFAA</name>
    <dbReference type="NCBI Taxonomy" id="742738"/>
    <lineage>
        <taxon>Bacteria</taxon>
        <taxon>Bacillati</taxon>
        <taxon>Bacillota</taxon>
        <taxon>Clostridia</taxon>
        <taxon>Eubacteriales</taxon>
        <taxon>Oscillospiraceae</taxon>
        <taxon>Flavonifractor</taxon>
    </lineage>
</organism>